<keyword evidence="2" id="KW-0288">FMN</keyword>
<dbReference type="InterPro" id="IPR050172">
    <property type="entry name" value="SsuD_RutA_monooxygenase"/>
</dbReference>
<organism evidence="6">
    <name type="scientific">marine metagenome</name>
    <dbReference type="NCBI Taxonomy" id="408172"/>
    <lineage>
        <taxon>unclassified sequences</taxon>
        <taxon>metagenomes</taxon>
        <taxon>ecological metagenomes</taxon>
    </lineage>
</organism>
<keyword evidence="1" id="KW-0285">Flavoprotein</keyword>
<evidence type="ECO:0000259" key="5">
    <source>
        <dbReference type="Pfam" id="PF00296"/>
    </source>
</evidence>
<keyword evidence="4" id="KW-0503">Monooxygenase</keyword>
<evidence type="ECO:0000256" key="2">
    <source>
        <dbReference type="ARBA" id="ARBA00022643"/>
    </source>
</evidence>
<name>A0A381NR88_9ZZZZ</name>
<evidence type="ECO:0000256" key="1">
    <source>
        <dbReference type="ARBA" id="ARBA00022630"/>
    </source>
</evidence>
<feature type="domain" description="Luciferase-like" evidence="5">
    <location>
        <begin position="118"/>
        <end position="349"/>
    </location>
</feature>
<evidence type="ECO:0000313" key="6">
    <source>
        <dbReference type="EMBL" id="SUZ56003.1"/>
    </source>
</evidence>
<dbReference type="PANTHER" id="PTHR42847">
    <property type="entry name" value="ALKANESULFONATE MONOOXYGENASE"/>
    <property type="match status" value="1"/>
</dbReference>
<feature type="non-terminal residue" evidence="6">
    <location>
        <position position="1"/>
    </location>
</feature>
<dbReference type="PANTHER" id="PTHR42847:SF4">
    <property type="entry name" value="ALKANESULFONATE MONOOXYGENASE-RELATED"/>
    <property type="match status" value="1"/>
</dbReference>
<dbReference type="InterPro" id="IPR011251">
    <property type="entry name" value="Luciferase-like_dom"/>
</dbReference>
<proteinExistence type="predicted"/>
<sequence length="417" mass="46125">VDQSDGTPEFTFPAHRLLPRAAVPVYTNEEHPESGGFPFQRKSSIWNNSNPDTAAPIHPDGTVVSSSRVVDRPLLGDPHGVYTRLRLRHYSWPLAILTADLEATELEIGLSIPRIPDVPGLKRFVETAEAFGFESVLAGDHIVLPTEGTNQYPYTSDGSFSRPSDEPFLETMTLLGFLAACTSRIKLGSTVIILPYRNPVVQAKMFASLDVLTGGRIICGVGVGWLEKEFQILGLDYHQRGAMTDEFLGIMQALWSQPNPEFHGKYYSIDGIQFEPKPVQQQGIPVWVGGHTKAALRRTARYGSCWHTTRQTPEFVAENLPYLRERVEKEGRAQSEVTVSLKRSLHFTDMGLGEGGYVRSGGSLVATTQEVIDDLGACQEIGIDQLTYDFRVESLSDCIKVMEHLADKVLPVAQRLG</sequence>
<protein>
    <recommendedName>
        <fullName evidence="5">Luciferase-like domain-containing protein</fullName>
    </recommendedName>
</protein>
<dbReference type="AlphaFoldDB" id="A0A381NR88"/>
<dbReference type="EMBL" id="UINC01000474">
    <property type="protein sequence ID" value="SUZ56003.1"/>
    <property type="molecule type" value="Genomic_DNA"/>
</dbReference>
<dbReference type="NCBIfam" id="TIGR03619">
    <property type="entry name" value="F420_Rv2161c"/>
    <property type="match status" value="1"/>
</dbReference>
<evidence type="ECO:0000256" key="3">
    <source>
        <dbReference type="ARBA" id="ARBA00023002"/>
    </source>
</evidence>
<accession>A0A381NR88</accession>
<dbReference type="Gene3D" id="3.20.20.30">
    <property type="entry name" value="Luciferase-like domain"/>
    <property type="match status" value="1"/>
</dbReference>
<dbReference type="InterPro" id="IPR019921">
    <property type="entry name" value="Lucif-like_OxRdtase_Rv2161c"/>
</dbReference>
<evidence type="ECO:0000256" key="4">
    <source>
        <dbReference type="ARBA" id="ARBA00023033"/>
    </source>
</evidence>
<dbReference type="Pfam" id="PF00296">
    <property type="entry name" value="Bac_luciferase"/>
    <property type="match status" value="1"/>
</dbReference>
<keyword evidence="3" id="KW-0560">Oxidoreductase</keyword>
<dbReference type="InterPro" id="IPR036661">
    <property type="entry name" value="Luciferase-like_sf"/>
</dbReference>
<dbReference type="GO" id="GO:0008726">
    <property type="term" value="F:alkanesulfonate monooxygenase activity"/>
    <property type="evidence" value="ECO:0007669"/>
    <property type="project" value="TreeGrafter"/>
</dbReference>
<reference evidence="6" key="1">
    <citation type="submission" date="2018-05" db="EMBL/GenBank/DDBJ databases">
        <authorList>
            <person name="Lanie J.A."/>
            <person name="Ng W.-L."/>
            <person name="Kazmierczak K.M."/>
            <person name="Andrzejewski T.M."/>
            <person name="Davidsen T.M."/>
            <person name="Wayne K.J."/>
            <person name="Tettelin H."/>
            <person name="Glass J.I."/>
            <person name="Rusch D."/>
            <person name="Podicherti R."/>
            <person name="Tsui H.-C.T."/>
            <person name="Winkler M.E."/>
        </authorList>
    </citation>
    <scope>NUCLEOTIDE SEQUENCE</scope>
</reference>
<dbReference type="SUPFAM" id="SSF51679">
    <property type="entry name" value="Bacterial luciferase-like"/>
    <property type="match status" value="1"/>
</dbReference>
<dbReference type="GO" id="GO:0046306">
    <property type="term" value="P:alkanesulfonate catabolic process"/>
    <property type="evidence" value="ECO:0007669"/>
    <property type="project" value="TreeGrafter"/>
</dbReference>
<gene>
    <name evidence="6" type="ORF">METZ01_LOCUS8857</name>
</gene>